<comment type="caution">
    <text evidence="8">The sequence shown here is derived from an EMBL/GenBank/DDBJ whole genome shotgun (WGS) entry which is preliminary data.</text>
</comment>
<keyword evidence="3 6" id="KW-1133">Transmembrane helix</keyword>
<organism evidence="8 9">
    <name type="scientific">Aspergillus keveii</name>
    <dbReference type="NCBI Taxonomy" id="714993"/>
    <lineage>
        <taxon>Eukaryota</taxon>
        <taxon>Fungi</taxon>
        <taxon>Dikarya</taxon>
        <taxon>Ascomycota</taxon>
        <taxon>Pezizomycotina</taxon>
        <taxon>Eurotiomycetes</taxon>
        <taxon>Eurotiomycetidae</taxon>
        <taxon>Eurotiales</taxon>
        <taxon>Aspergillaceae</taxon>
        <taxon>Aspergillus</taxon>
        <taxon>Aspergillus subgen. Nidulantes</taxon>
    </lineage>
</organism>
<dbReference type="InterPro" id="IPR049326">
    <property type="entry name" value="Rhodopsin_dom_fungi"/>
</dbReference>
<feature type="transmembrane region" description="Helical" evidence="6">
    <location>
        <begin position="230"/>
        <end position="249"/>
    </location>
</feature>
<accession>A0ABR4FY51</accession>
<dbReference type="InterPro" id="IPR052337">
    <property type="entry name" value="SAT4-like"/>
</dbReference>
<evidence type="ECO:0000256" key="3">
    <source>
        <dbReference type="ARBA" id="ARBA00022989"/>
    </source>
</evidence>
<protein>
    <recommendedName>
        <fullName evidence="7">Rhodopsin domain-containing protein</fullName>
    </recommendedName>
</protein>
<feature type="transmembrane region" description="Helical" evidence="6">
    <location>
        <begin position="269"/>
        <end position="290"/>
    </location>
</feature>
<dbReference type="EMBL" id="JBFTWV010000083">
    <property type="protein sequence ID" value="KAL2788197.1"/>
    <property type="molecule type" value="Genomic_DNA"/>
</dbReference>
<evidence type="ECO:0000256" key="6">
    <source>
        <dbReference type="SAM" id="Phobius"/>
    </source>
</evidence>
<keyword evidence="9" id="KW-1185">Reference proteome</keyword>
<name>A0ABR4FY51_9EURO</name>
<evidence type="ECO:0000256" key="2">
    <source>
        <dbReference type="ARBA" id="ARBA00022692"/>
    </source>
</evidence>
<feature type="transmembrane region" description="Helical" evidence="6">
    <location>
        <begin position="193"/>
        <end position="218"/>
    </location>
</feature>
<proteinExistence type="inferred from homology"/>
<evidence type="ECO:0000256" key="1">
    <source>
        <dbReference type="ARBA" id="ARBA00004141"/>
    </source>
</evidence>
<feature type="domain" description="Rhodopsin" evidence="7">
    <location>
        <begin position="50"/>
        <end position="291"/>
    </location>
</feature>
<keyword evidence="4 6" id="KW-0472">Membrane</keyword>
<feature type="transmembrane region" description="Helical" evidence="6">
    <location>
        <begin position="144"/>
        <end position="168"/>
    </location>
</feature>
<comment type="similarity">
    <text evidence="5">Belongs to the SAT4 family.</text>
</comment>
<feature type="transmembrane region" description="Helical" evidence="6">
    <location>
        <begin position="108"/>
        <end position="132"/>
    </location>
</feature>
<dbReference type="Proteomes" id="UP001610563">
    <property type="component" value="Unassembled WGS sequence"/>
</dbReference>
<evidence type="ECO:0000259" key="7">
    <source>
        <dbReference type="Pfam" id="PF20684"/>
    </source>
</evidence>
<evidence type="ECO:0000256" key="4">
    <source>
        <dbReference type="ARBA" id="ARBA00023136"/>
    </source>
</evidence>
<dbReference type="PANTHER" id="PTHR33048:SF47">
    <property type="entry name" value="INTEGRAL MEMBRANE PROTEIN-RELATED"/>
    <property type="match status" value="1"/>
</dbReference>
<feature type="transmembrane region" description="Helical" evidence="6">
    <location>
        <begin position="32"/>
        <end position="54"/>
    </location>
</feature>
<dbReference type="Pfam" id="PF20684">
    <property type="entry name" value="Fung_rhodopsin"/>
    <property type="match status" value="1"/>
</dbReference>
<reference evidence="8 9" key="1">
    <citation type="submission" date="2024-07" db="EMBL/GenBank/DDBJ databases">
        <title>Section-level genome sequencing and comparative genomics of Aspergillus sections Usti and Cavernicolus.</title>
        <authorList>
            <consortium name="Lawrence Berkeley National Laboratory"/>
            <person name="Nybo J.L."/>
            <person name="Vesth T.C."/>
            <person name="Theobald S."/>
            <person name="Frisvad J.C."/>
            <person name="Larsen T.O."/>
            <person name="Kjaerboelling I."/>
            <person name="Rothschild-Mancinelli K."/>
            <person name="Lyhne E.K."/>
            <person name="Kogle M.E."/>
            <person name="Barry K."/>
            <person name="Clum A."/>
            <person name="Na H."/>
            <person name="Ledsgaard L."/>
            <person name="Lin J."/>
            <person name="Lipzen A."/>
            <person name="Kuo A."/>
            <person name="Riley R."/>
            <person name="Mondo S."/>
            <person name="Labutti K."/>
            <person name="Haridas S."/>
            <person name="Pangalinan J."/>
            <person name="Salamov A.A."/>
            <person name="Simmons B.A."/>
            <person name="Magnuson J.K."/>
            <person name="Chen J."/>
            <person name="Drula E."/>
            <person name="Henrissat B."/>
            <person name="Wiebenga A."/>
            <person name="Lubbers R.J."/>
            <person name="Gomes A.C."/>
            <person name="Makela M.R."/>
            <person name="Stajich J."/>
            <person name="Grigoriev I.V."/>
            <person name="Mortensen U.H."/>
            <person name="De Vries R.P."/>
            <person name="Baker S.E."/>
            <person name="Andersen M.R."/>
        </authorList>
    </citation>
    <scope>NUCLEOTIDE SEQUENCE [LARGE SCALE GENOMIC DNA]</scope>
    <source>
        <strain evidence="8 9">CBS 209.92</strain>
    </source>
</reference>
<evidence type="ECO:0000313" key="9">
    <source>
        <dbReference type="Proteomes" id="UP001610563"/>
    </source>
</evidence>
<gene>
    <name evidence="8" type="ORF">BJX66DRAFT_340471</name>
</gene>
<evidence type="ECO:0000256" key="5">
    <source>
        <dbReference type="ARBA" id="ARBA00038359"/>
    </source>
</evidence>
<feature type="transmembrane region" description="Helical" evidence="6">
    <location>
        <begin position="66"/>
        <end position="88"/>
    </location>
</feature>
<sequence length="324" mass="36434">MQPPHVSRNVRIRAETSNNGTDQRESTSWSQILITIAFVGVILATVFFLLRLYCRRKTNWKLAIEDLVLGFGLVFSYGLSTCIIIAAYNGVGHQMWALPADVQGRVALVFWLGRMFWALAHGFIKLSIILLINHLFGTVNHRRWCAIVSAFILFSLSWTTTALLGNIFQCVPPKYFWIRSRDGYCRSSDQQRAFSFTIGSLALAEDVALLAIPIVIVGRLHLARAKKIRVIVLFSFGGLVCIISILRLIELIHFQTDNLTGSGAMECIWATLEINLGIICTSLVLMRPLVHECRIRLRKCAGRNKEEFELPALSENISETLPNA</sequence>
<dbReference type="PANTHER" id="PTHR33048">
    <property type="entry name" value="PTH11-LIKE INTEGRAL MEMBRANE PROTEIN (AFU_ORTHOLOGUE AFUA_5G11245)"/>
    <property type="match status" value="1"/>
</dbReference>
<evidence type="ECO:0000313" key="8">
    <source>
        <dbReference type="EMBL" id="KAL2788197.1"/>
    </source>
</evidence>
<keyword evidence="2 6" id="KW-0812">Transmembrane</keyword>
<comment type="subcellular location">
    <subcellularLocation>
        <location evidence="1">Membrane</location>
        <topology evidence="1">Multi-pass membrane protein</topology>
    </subcellularLocation>
</comment>